<gene>
    <name evidence="6" type="ORF">HDF09_000130</name>
</gene>
<dbReference type="InterPro" id="IPR036661">
    <property type="entry name" value="Luciferase-like_sf"/>
</dbReference>
<name>A0A7W8IFY2_9BACT</name>
<evidence type="ECO:0000313" key="6">
    <source>
        <dbReference type="EMBL" id="MBB5315480.1"/>
    </source>
</evidence>
<comment type="caution">
    <text evidence="6">The sequence shown here is derived from an EMBL/GenBank/DDBJ whole genome shotgun (WGS) entry which is preliminary data.</text>
</comment>
<dbReference type="Gene3D" id="3.20.20.30">
    <property type="entry name" value="Luciferase-like domain"/>
    <property type="match status" value="1"/>
</dbReference>
<keyword evidence="2" id="KW-0288">FMN</keyword>
<dbReference type="InterPro" id="IPR050172">
    <property type="entry name" value="SsuD_RutA_monooxygenase"/>
</dbReference>
<evidence type="ECO:0000256" key="2">
    <source>
        <dbReference type="ARBA" id="ARBA00022643"/>
    </source>
</evidence>
<dbReference type="SUPFAM" id="SSF51679">
    <property type="entry name" value="Bacterial luciferase-like"/>
    <property type="match status" value="1"/>
</dbReference>
<dbReference type="PANTHER" id="PTHR42847">
    <property type="entry name" value="ALKANESULFONATE MONOOXYGENASE"/>
    <property type="match status" value="1"/>
</dbReference>
<feature type="domain" description="Luciferase-like" evidence="5">
    <location>
        <begin position="49"/>
        <end position="346"/>
    </location>
</feature>
<dbReference type="GO" id="GO:0046306">
    <property type="term" value="P:alkanesulfonate catabolic process"/>
    <property type="evidence" value="ECO:0007669"/>
    <property type="project" value="TreeGrafter"/>
</dbReference>
<evidence type="ECO:0000256" key="1">
    <source>
        <dbReference type="ARBA" id="ARBA00022630"/>
    </source>
</evidence>
<accession>A0A7W8IFY2</accession>
<dbReference type="AlphaFoldDB" id="A0A7W8IFY2"/>
<proteinExistence type="predicted"/>
<dbReference type="PANTHER" id="PTHR42847:SF4">
    <property type="entry name" value="ALKANESULFONATE MONOOXYGENASE-RELATED"/>
    <property type="match status" value="1"/>
</dbReference>
<protein>
    <submittedName>
        <fullName evidence="6">FMNH2-dependent dimethyl sulfone monooxygenase</fullName>
    </submittedName>
</protein>
<dbReference type="InterPro" id="IPR011251">
    <property type="entry name" value="Luciferase-like_dom"/>
</dbReference>
<dbReference type="Proteomes" id="UP000568106">
    <property type="component" value="Unassembled WGS sequence"/>
</dbReference>
<dbReference type="Pfam" id="PF00296">
    <property type="entry name" value="Bac_luciferase"/>
    <property type="match status" value="1"/>
</dbReference>
<evidence type="ECO:0000259" key="5">
    <source>
        <dbReference type="Pfam" id="PF00296"/>
    </source>
</evidence>
<dbReference type="GO" id="GO:0008726">
    <property type="term" value="F:alkanesulfonate monooxygenase activity"/>
    <property type="evidence" value="ECO:0007669"/>
    <property type="project" value="TreeGrafter"/>
</dbReference>
<evidence type="ECO:0000313" key="7">
    <source>
        <dbReference type="Proteomes" id="UP000568106"/>
    </source>
</evidence>
<keyword evidence="1" id="KW-0285">Flavoprotein</keyword>
<dbReference type="EMBL" id="JACHDY010000001">
    <property type="protein sequence ID" value="MBB5315480.1"/>
    <property type="molecule type" value="Genomic_DNA"/>
</dbReference>
<keyword evidence="3" id="KW-0560">Oxidoreductase</keyword>
<evidence type="ECO:0000256" key="3">
    <source>
        <dbReference type="ARBA" id="ARBA00023002"/>
    </source>
</evidence>
<keyword evidence="7" id="KW-1185">Reference proteome</keyword>
<reference evidence="6" key="1">
    <citation type="submission" date="2020-08" db="EMBL/GenBank/DDBJ databases">
        <title>Genomic Encyclopedia of Type Strains, Phase IV (KMG-V): Genome sequencing to study the core and pangenomes of soil and plant-associated prokaryotes.</title>
        <authorList>
            <person name="Whitman W."/>
        </authorList>
    </citation>
    <scope>NUCLEOTIDE SEQUENCE [LARGE SCALE GENOMIC DNA]</scope>
    <source>
        <strain evidence="6">M8UP27</strain>
    </source>
</reference>
<sequence>MSTLGSTTTGSTTSSIATTGITKASIAKTGMRYGFWLPVFGGWLRNVEDEKMVASWEYVRDLAKKAETIGYDLTLIAELNLNDIKGVDAPSLDAWSTAAALAAVTERLELMVAVRPTFHNPALLAKQAASIDQMSHGRLTLNVVSSWWKDEATKYGVHFDEHDDRYARTSEWLDVVDGCWKTQGFSYKGNYYDVRENVLSPKPVSKPRPTLYAGGESETAKNLIAAKCDAYLMHGDAPEAVGKKIVDMRERREKLGLGPMTFGVAGYAVVRDSEAEALGEVERITDVKQSARGYANYEQWVTGSNLQTEISLKDYSVSNRGLRCGFVGTPEQVAERMEEFAAVGVDLVLLQSSPQAEEMERFGAQVIRSKTVAAV</sequence>
<keyword evidence="4 6" id="KW-0503">Monooxygenase</keyword>
<dbReference type="CDD" id="cd01094">
    <property type="entry name" value="Alkanesulfonate_monoxygenase"/>
    <property type="match status" value="1"/>
</dbReference>
<evidence type="ECO:0000256" key="4">
    <source>
        <dbReference type="ARBA" id="ARBA00023033"/>
    </source>
</evidence>
<organism evidence="6 7">
    <name type="scientific">Tunturiibacter empetritectus</name>
    <dbReference type="NCBI Taxonomy" id="3069691"/>
    <lineage>
        <taxon>Bacteria</taxon>
        <taxon>Pseudomonadati</taxon>
        <taxon>Acidobacteriota</taxon>
        <taxon>Terriglobia</taxon>
        <taxon>Terriglobales</taxon>
        <taxon>Acidobacteriaceae</taxon>
        <taxon>Tunturiibacter</taxon>
    </lineage>
</organism>